<dbReference type="InterPro" id="IPR002037">
    <property type="entry name" value="Glyco_hydro_8"/>
</dbReference>
<dbReference type="PROSITE" id="PS51375">
    <property type="entry name" value="PPR"/>
    <property type="match status" value="1"/>
</dbReference>
<comment type="caution">
    <text evidence="7">The sequence shown here is derived from an EMBL/GenBank/DDBJ whole genome shotgun (WGS) entry which is preliminary data.</text>
</comment>
<dbReference type="Proteomes" id="UP001642484">
    <property type="component" value="Unassembled WGS sequence"/>
</dbReference>
<keyword evidence="3" id="KW-0378">Hydrolase</keyword>
<dbReference type="Gene3D" id="1.50.10.10">
    <property type="match status" value="1"/>
</dbReference>
<proteinExistence type="inferred from homology"/>
<keyword evidence="8" id="KW-1185">Reference proteome</keyword>
<feature type="region of interest" description="Disordered" evidence="6">
    <location>
        <begin position="44"/>
        <end position="65"/>
    </location>
</feature>
<feature type="region of interest" description="Disordered" evidence="6">
    <location>
        <begin position="622"/>
        <end position="641"/>
    </location>
</feature>
<dbReference type="PANTHER" id="PTHR47447:SF25">
    <property type="entry name" value="SAP DOMAIN-CONTAINING PROTEIN"/>
    <property type="match status" value="1"/>
</dbReference>
<evidence type="ECO:0000313" key="8">
    <source>
        <dbReference type="Proteomes" id="UP001642484"/>
    </source>
</evidence>
<keyword evidence="4" id="KW-0326">Glycosidase</keyword>
<dbReference type="InterPro" id="IPR008928">
    <property type="entry name" value="6-hairpin_glycosidase_sf"/>
</dbReference>
<protein>
    <recommendedName>
        <fullName evidence="9">Cellulase</fullName>
    </recommendedName>
</protein>
<evidence type="ECO:0000256" key="1">
    <source>
        <dbReference type="ARBA" id="ARBA00009209"/>
    </source>
</evidence>
<name>A0ABP0QAR4_9DINO</name>
<dbReference type="SUPFAM" id="SSF48452">
    <property type="entry name" value="TPR-like"/>
    <property type="match status" value="1"/>
</dbReference>
<evidence type="ECO:0000256" key="6">
    <source>
        <dbReference type="SAM" id="MobiDB-lite"/>
    </source>
</evidence>
<gene>
    <name evidence="7" type="ORF">CCMP2556_LOCUS41318</name>
</gene>
<dbReference type="NCBIfam" id="TIGR00756">
    <property type="entry name" value="PPR"/>
    <property type="match status" value="2"/>
</dbReference>
<evidence type="ECO:0000256" key="3">
    <source>
        <dbReference type="ARBA" id="ARBA00022801"/>
    </source>
</evidence>
<accession>A0ABP0QAR4</accession>
<organism evidence="7 8">
    <name type="scientific">Durusdinium trenchii</name>
    <dbReference type="NCBI Taxonomy" id="1381693"/>
    <lineage>
        <taxon>Eukaryota</taxon>
        <taxon>Sar</taxon>
        <taxon>Alveolata</taxon>
        <taxon>Dinophyceae</taxon>
        <taxon>Suessiales</taxon>
        <taxon>Symbiodiniaceae</taxon>
        <taxon>Durusdinium</taxon>
    </lineage>
</organism>
<reference evidence="7 8" key="1">
    <citation type="submission" date="2024-02" db="EMBL/GenBank/DDBJ databases">
        <authorList>
            <person name="Chen Y."/>
            <person name="Shah S."/>
            <person name="Dougan E. K."/>
            <person name="Thang M."/>
            <person name="Chan C."/>
        </authorList>
    </citation>
    <scope>NUCLEOTIDE SEQUENCE [LARGE SCALE GENOMIC DNA]</scope>
</reference>
<feature type="compositionally biased region" description="Pro residues" evidence="6">
    <location>
        <begin position="459"/>
        <end position="473"/>
    </location>
</feature>
<evidence type="ECO:0008006" key="9">
    <source>
        <dbReference type="Google" id="ProtNLM"/>
    </source>
</evidence>
<feature type="compositionally biased region" description="Low complexity" evidence="6">
    <location>
        <begin position="622"/>
        <end position="639"/>
    </location>
</feature>
<evidence type="ECO:0000256" key="2">
    <source>
        <dbReference type="ARBA" id="ARBA00022737"/>
    </source>
</evidence>
<evidence type="ECO:0000313" key="7">
    <source>
        <dbReference type="EMBL" id="CAK9085059.1"/>
    </source>
</evidence>
<feature type="region of interest" description="Disordered" evidence="6">
    <location>
        <begin position="457"/>
        <end position="483"/>
    </location>
</feature>
<dbReference type="SUPFAM" id="SSF48208">
    <property type="entry name" value="Six-hairpin glycosidases"/>
    <property type="match status" value="1"/>
</dbReference>
<dbReference type="InterPro" id="IPR002885">
    <property type="entry name" value="PPR_rpt"/>
</dbReference>
<evidence type="ECO:0000256" key="5">
    <source>
        <dbReference type="PROSITE-ProRule" id="PRU00708"/>
    </source>
</evidence>
<dbReference type="PANTHER" id="PTHR47447">
    <property type="entry name" value="OS03G0856100 PROTEIN"/>
    <property type="match status" value="1"/>
</dbReference>
<dbReference type="Gene3D" id="1.25.40.10">
    <property type="entry name" value="Tetratricopeptide repeat domain"/>
    <property type="match status" value="2"/>
</dbReference>
<evidence type="ECO:0000256" key="4">
    <source>
        <dbReference type="ARBA" id="ARBA00023295"/>
    </source>
</evidence>
<dbReference type="Pfam" id="PF13812">
    <property type="entry name" value="PPR_3"/>
    <property type="match status" value="1"/>
</dbReference>
<comment type="similarity">
    <text evidence="1">Belongs to the glycosyl hydrolase 8 (cellulase D) family.</text>
</comment>
<keyword evidence="2" id="KW-0677">Repeat</keyword>
<dbReference type="EMBL" id="CAXAMN010024251">
    <property type="protein sequence ID" value="CAK9085059.1"/>
    <property type="molecule type" value="Genomic_DNA"/>
</dbReference>
<dbReference type="InterPro" id="IPR011990">
    <property type="entry name" value="TPR-like_helical_dom_sf"/>
</dbReference>
<dbReference type="Pfam" id="PF01270">
    <property type="entry name" value="Glyco_hydro_8"/>
    <property type="match status" value="1"/>
</dbReference>
<dbReference type="Pfam" id="PF01535">
    <property type="entry name" value="PPR"/>
    <property type="match status" value="1"/>
</dbReference>
<dbReference type="InterPro" id="IPR012341">
    <property type="entry name" value="6hp_glycosidase-like_sf"/>
</dbReference>
<feature type="repeat" description="PPR" evidence="5">
    <location>
        <begin position="875"/>
        <end position="909"/>
    </location>
</feature>
<sequence length="1022" mass="112889">MPWVPATNGKGAAPLHLTAFSRIAHPIHPKAEACYLSDSQQRSKDSLTNQPVNGSDARAVHSSGGAAGGVVSEGQGYGVLLTGAFLAMLTPEDEDWEQMKVYFYQMFLGWRRMCEYSKEDSCQEDAGFLCDGNPCLPHWKFDDNLTTVLGKGSAPDGDEDAMTGMLLAVLSLTRQQQHDVEWLAEVGTWTYNTCKQFFLSETIASSSGKNRIVKLGACWGGWGDDGQNPSYHSPGAYRLCRDFMTQGIGSSDAEGASYVSKWNKVISTSYKMFDAVQCHSNGLITNWARVWESADGVGPFRADANFTGSGTPGAQYGSEASRTTWRVALDYLLYPKEAMHNATQYLDPLVVMLESKESHCDWASELRIDDACLVTSVHPDWSWNMFIAGPTFSSLVVPAQNDGVSIKRQQELINAGGARVAKGGFSSGYYSGSWVAISTFTLNGDFLRSASMAGLYGDPPAPSPPPTPAPTPTPSRCSTPTEDCRSTRCCQDPGYTCYEKDQYWAGCRESCTPGIHPNEPPEHQTPWSCEVLRCSSSTEDCRSTGCCEDAAYTCYEKDSTWAGCRSSCAPGEVNPLDPPARCLASVWHPSAPCPEDSGRAEMGSSSSAALAGALLGGLASGWRRSTASRGPRGAAARGLRQVDEEQLALQQELDAWGDEDEEPGRIESEKAVPRKTALRDESDWRYWAQKVDKQTVWAVLTSKHTRDDLQDMLMALRRGDVLTSKQEYERALSLLAQKRLQEANILLQCMWFNGFKPDHRHYLQVMKGLRRRTAVYTAVTRPRAQRWKKIVQLIEEMLEHEITPCMKCYELAIDAYGRKCEPEGVLQLFKACKEHHGHALEGAYHRVMAFLAKDGSYVKVLQLFEEMVEQDISPTLETFNHLVMAYGMAGELEQVLDTMDHMEDLGVAPNTATFIYGMRAAERSGDIDGGLLLFQKMKQRGLKTNERVDEALMRICLAGNDPDRALQFFDAALQRRQNWGRASEQPVQRELKIYQEALHACEVAALGPPSSRSGCRSPADPS</sequence>